<accession>A0AAU6WSK3</accession>
<feature type="region of interest" description="Disordered" evidence="1">
    <location>
        <begin position="1"/>
        <end position="20"/>
    </location>
</feature>
<evidence type="ECO:0000313" key="2">
    <source>
        <dbReference type="EMBL" id="XAO75386.1"/>
    </source>
</evidence>
<name>A0AAU6WSK3_9FLAO</name>
<feature type="region of interest" description="Disordered" evidence="1">
    <location>
        <begin position="61"/>
        <end position="88"/>
    </location>
</feature>
<feature type="compositionally biased region" description="Basic residues" evidence="1">
    <location>
        <begin position="77"/>
        <end position="88"/>
    </location>
</feature>
<dbReference type="EMBL" id="CP154834">
    <property type="protein sequence ID" value="XAO75386.1"/>
    <property type="molecule type" value="Genomic_DNA"/>
</dbReference>
<evidence type="ECO:0008006" key="4">
    <source>
        <dbReference type="Google" id="ProtNLM"/>
    </source>
</evidence>
<proteinExistence type="predicted"/>
<evidence type="ECO:0000256" key="1">
    <source>
        <dbReference type="SAM" id="MobiDB-lite"/>
    </source>
</evidence>
<sequence>MPNDKGVLETSYTKTKNKEDARNYNNSVNLNYEIKLDSLGSKFNANAAYLIYKRFQHSDNNTMYSDVKGSPSGFSRTGKRSSRTFRKL</sequence>
<dbReference type="Proteomes" id="UP001463665">
    <property type="component" value="Chromosome"/>
</dbReference>
<reference evidence="2 3" key="1">
    <citation type="submission" date="2024-04" db="EMBL/GenBank/DDBJ databases">
        <title>Genome sequencing and assembly of rice foliar adapted Chryseobacterium endophyticum OsEnb-ALM-A6.</title>
        <authorList>
            <person name="Kumar S."/>
            <person name="Javed M."/>
            <person name="Chouhan V."/>
            <person name="Charishma K."/>
            <person name="Patel A."/>
            <person name="Kumar M."/>
            <person name="Sahu K.P."/>
            <person name="Kumar A."/>
        </authorList>
    </citation>
    <scope>NUCLEOTIDE SEQUENCE [LARGE SCALE GENOMIC DNA]</scope>
    <source>
        <strain evidence="2 3">OsEnb-ALM-A6</strain>
    </source>
</reference>
<dbReference type="RefSeq" id="WP_345767110.1">
    <property type="nucleotide sequence ID" value="NZ_CP154834.1"/>
</dbReference>
<keyword evidence="3" id="KW-1185">Reference proteome</keyword>
<gene>
    <name evidence="2" type="ORF">AAFP95_05415</name>
</gene>
<evidence type="ECO:0000313" key="3">
    <source>
        <dbReference type="Proteomes" id="UP001463665"/>
    </source>
</evidence>
<organism evidence="2 3">
    <name type="scientific">Chryseobacterium endophyticum</name>
    <dbReference type="NCBI Taxonomy" id="1854762"/>
    <lineage>
        <taxon>Bacteria</taxon>
        <taxon>Pseudomonadati</taxon>
        <taxon>Bacteroidota</taxon>
        <taxon>Flavobacteriia</taxon>
        <taxon>Flavobacteriales</taxon>
        <taxon>Weeksellaceae</taxon>
        <taxon>Chryseobacterium group</taxon>
        <taxon>Chryseobacterium</taxon>
    </lineage>
</organism>
<dbReference type="AlphaFoldDB" id="A0AAU6WSK3"/>
<protein>
    <recommendedName>
        <fullName evidence="4">Outer membrane protein beta-barrel domain-containing protein</fullName>
    </recommendedName>
</protein>